<evidence type="ECO:0008006" key="4">
    <source>
        <dbReference type="Google" id="ProtNLM"/>
    </source>
</evidence>
<gene>
    <name evidence="2" type="ORF">PDM28_04895</name>
</gene>
<reference evidence="2 3" key="1">
    <citation type="submission" date="2022-12" db="EMBL/GenBank/DDBJ databases">
        <title>Two new species, Stenotrophomonas aracearum and Stenotrophomonas oahuensis, isolated from Anthurium (Araceae family) in Hawaii.</title>
        <authorList>
            <person name="Chunag S.C."/>
            <person name="Dobhal S."/>
            <person name="Alvarez A."/>
            <person name="Arif M."/>
        </authorList>
    </citation>
    <scope>NUCLEOTIDE SEQUENCE [LARGE SCALE GENOMIC DNA]</scope>
    <source>
        <strain evidence="2 3">A5588</strain>
    </source>
</reference>
<proteinExistence type="predicted"/>
<dbReference type="EMBL" id="CP115543">
    <property type="protein sequence ID" value="WNH49656.1"/>
    <property type="molecule type" value="Genomic_DNA"/>
</dbReference>
<keyword evidence="1" id="KW-1133">Transmembrane helix</keyword>
<keyword evidence="1" id="KW-0812">Transmembrane</keyword>
<name>A0ABY9YFS1_9GAMM</name>
<feature type="transmembrane region" description="Helical" evidence="1">
    <location>
        <begin position="117"/>
        <end position="143"/>
    </location>
</feature>
<evidence type="ECO:0000256" key="1">
    <source>
        <dbReference type="SAM" id="Phobius"/>
    </source>
</evidence>
<protein>
    <recommendedName>
        <fullName evidence="4">Transmembrane protein</fullName>
    </recommendedName>
</protein>
<evidence type="ECO:0000313" key="2">
    <source>
        <dbReference type="EMBL" id="WNH49656.1"/>
    </source>
</evidence>
<keyword evidence="1" id="KW-0472">Membrane</keyword>
<sequence length="163" mass="18476">MCSISGPEDTYRKLVQQTEGNWLRGLIAFALLEEQKIEWMRHMESTSGALPTGDQVRRWYQHQPESALRRVQGAAEVVLNEYSDALTESIEKGYRKEVIDRVVISTIRSSKKFWPTFIANIAAGCVAALLFSSLLVLLTIIVFRDPSPIAMIKQVQETYDGKQ</sequence>
<accession>A0ABY9YFS1</accession>
<keyword evidence="3" id="KW-1185">Reference proteome</keyword>
<dbReference type="RefSeq" id="WP_311183993.1">
    <property type="nucleotide sequence ID" value="NZ_CP115543.1"/>
</dbReference>
<dbReference type="Proteomes" id="UP001305421">
    <property type="component" value="Chromosome"/>
</dbReference>
<evidence type="ECO:0000313" key="3">
    <source>
        <dbReference type="Proteomes" id="UP001305421"/>
    </source>
</evidence>
<organism evidence="2 3">
    <name type="scientific">Stenotrophomonas aracearum</name>
    <dbReference type="NCBI Taxonomy" id="3003272"/>
    <lineage>
        <taxon>Bacteria</taxon>
        <taxon>Pseudomonadati</taxon>
        <taxon>Pseudomonadota</taxon>
        <taxon>Gammaproteobacteria</taxon>
        <taxon>Lysobacterales</taxon>
        <taxon>Lysobacteraceae</taxon>
        <taxon>Stenotrophomonas</taxon>
    </lineage>
</organism>